<proteinExistence type="predicted"/>
<gene>
    <name evidence="1" type="ORF">AMECASPLE_009476</name>
</gene>
<comment type="caution">
    <text evidence="1">The sequence shown here is derived from an EMBL/GenBank/DDBJ whole genome shotgun (WGS) entry which is preliminary data.</text>
</comment>
<dbReference type="EMBL" id="JAHRIP010028745">
    <property type="protein sequence ID" value="MEQ2291056.1"/>
    <property type="molecule type" value="Genomic_DNA"/>
</dbReference>
<organism evidence="1 2">
    <name type="scientific">Ameca splendens</name>
    <dbReference type="NCBI Taxonomy" id="208324"/>
    <lineage>
        <taxon>Eukaryota</taxon>
        <taxon>Metazoa</taxon>
        <taxon>Chordata</taxon>
        <taxon>Craniata</taxon>
        <taxon>Vertebrata</taxon>
        <taxon>Euteleostomi</taxon>
        <taxon>Actinopterygii</taxon>
        <taxon>Neopterygii</taxon>
        <taxon>Teleostei</taxon>
        <taxon>Neoteleostei</taxon>
        <taxon>Acanthomorphata</taxon>
        <taxon>Ovalentaria</taxon>
        <taxon>Atherinomorphae</taxon>
        <taxon>Cyprinodontiformes</taxon>
        <taxon>Goodeidae</taxon>
        <taxon>Ameca</taxon>
    </lineage>
</organism>
<keyword evidence="2" id="KW-1185">Reference proteome</keyword>
<dbReference type="Proteomes" id="UP001469553">
    <property type="component" value="Unassembled WGS sequence"/>
</dbReference>
<reference evidence="1 2" key="1">
    <citation type="submission" date="2021-06" db="EMBL/GenBank/DDBJ databases">
        <authorList>
            <person name="Palmer J.M."/>
        </authorList>
    </citation>
    <scope>NUCLEOTIDE SEQUENCE [LARGE SCALE GENOMIC DNA]</scope>
    <source>
        <strain evidence="1 2">AS_MEX2019</strain>
        <tissue evidence="1">Muscle</tissue>
    </source>
</reference>
<evidence type="ECO:0000313" key="1">
    <source>
        <dbReference type="EMBL" id="MEQ2291056.1"/>
    </source>
</evidence>
<accession>A0ABV0YBG6</accession>
<evidence type="ECO:0000313" key="2">
    <source>
        <dbReference type="Proteomes" id="UP001469553"/>
    </source>
</evidence>
<protein>
    <submittedName>
        <fullName evidence="1">Uncharacterized protein</fullName>
    </submittedName>
</protein>
<name>A0ABV0YBG6_9TELE</name>
<sequence length="117" mass="12710">MEDSPSPLASSNYSMWLCSTNQCQVRISPRPIIIQGSALKDLHPCNPPFFSLTLTLLHPISTIWLSNSFQISSGLHSTTRIGSQGGKTPLILTLRCSFKCLSSSAFKSSTGVRAPKK</sequence>